<sequence>MTDTTPPDDPTRTETDRPAVLVPLEVLEGESPPTGTPDLLANAHVVLLGYHVIPEQTATEQAREQFGETAMAKLEGFAGTLAEAGATVEVRLVFTHDERTTIDRLIYEHDCLAVLVPNSTERVEEVLVAVRGTVGIDRNARLVAGLFAGTDVAVTLYHVLDDDETTDDGETLLNGVKAELVDRGMDPDGIEVVVEDAAAAVDAIARHGEAHDAVIMGETDPSVTTFVFGMPSEQVAERFLGPVLVVQRERPEGEAEE</sequence>
<dbReference type="AlphaFoldDB" id="A0A1I3ATM7"/>
<evidence type="ECO:0000313" key="2">
    <source>
        <dbReference type="Proteomes" id="UP000323537"/>
    </source>
</evidence>
<reference evidence="1 2" key="1">
    <citation type="submission" date="2016-10" db="EMBL/GenBank/DDBJ databases">
        <authorList>
            <person name="Varghese N."/>
            <person name="Submissions S."/>
        </authorList>
    </citation>
    <scope>NUCLEOTIDE SEQUENCE [LARGE SCALE GENOMIC DNA]</scope>
    <source>
        <strain evidence="1 2">CGMCC 1.6377</strain>
    </source>
</reference>
<dbReference type="Gene3D" id="3.40.50.12370">
    <property type="match status" value="1"/>
</dbReference>
<gene>
    <name evidence="1" type="ORF">SAMN04488066_107111</name>
</gene>
<proteinExistence type="predicted"/>
<dbReference type="OrthoDB" id="157328at2157"/>
<organism evidence="1 2">
    <name type="scientific">Halorubrum aquaticum</name>
    <dbReference type="NCBI Taxonomy" id="387340"/>
    <lineage>
        <taxon>Archaea</taxon>
        <taxon>Methanobacteriati</taxon>
        <taxon>Methanobacteriota</taxon>
        <taxon>Stenosarchaea group</taxon>
        <taxon>Halobacteria</taxon>
        <taxon>Halobacteriales</taxon>
        <taxon>Haloferacaceae</taxon>
        <taxon>Halorubrum</taxon>
    </lineage>
</organism>
<keyword evidence="2" id="KW-1185">Reference proteome</keyword>
<dbReference type="SUPFAM" id="SSF52402">
    <property type="entry name" value="Adenine nucleotide alpha hydrolases-like"/>
    <property type="match status" value="1"/>
</dbReference>
<accession>A0A1I3ATM7</accession>
<dbReference type="Proteomes" id="UP000323537">
    <property type="component" value="Unassembled WGS sequence"/>
</dbReference>
<dbReference type="RefSeq" id="WP_149784293.1">
    <property type="nucleotide sequence ID" value="NZ_BAAADP010000003.1"/>
</dbReference>
<name>A0A1I3ATM7_9EURY</name>
<evidence type="ECO:0000313" key="1">
    <source>
        <dbReference type="EMBL" id="SFH53478.1"/>
    </source>
</evidence>
<dbReference type="EMBL" id="FOPZ01000007">
    <property type="protein sequence ID" value="SFH53478.1"/>
    <property type="molecule type" value="Genomic_DNA"/>
</dbReference>
<protein>
    <submittedName>
        <fullName evidence="1">Universal stress protein family protein</fullName>
    </submittedName>
</protein>